<dbReference type="InterPro" id="IPR000597">
    <property type="entry name" value="Ribosomal_uL3"/>
</dbReference>
<feature type="region of interest" description="Disordered" evidence="10">
    <location>
        <begin position="134"/>
        <end position="154"/>
    </location>
</feature>
<evidence type="ECO:0000256" key="7">
    <source>
        <dbReference type="HAMAP-Rule" id="MF_01325"/>
    </source>
</evidence>
<dbReference type="InterPro" id="IPR009000">
    <property type="entry name" value="Transl_B-barrel_sf"/>
</dbReference>
<dbReference type="InterPro" id="IPR019927">
    <property type="entry name" value="Ribosomal_uL3_bac/org-type"/>
</dbReference>
<keyword evidence="5 7" id="KW-0687">Ribonucleoprotein</keyword>
<protein>
    <recommendedName>
        <fullName evidence="6 7">Large ribosomal subunit protein uL3</fullName>
    </recommendedName>
</protein>
<evidence type="ECO:0000256" key="8">
    <source>
        <dbReference type="RuleBase" id="RU003905"/>
    </source>
</evidence>
<evidence type="ECO:0000313" key="12">
    <source>
        <dbReference type="Proteomes" id="UP000197025"/>
    </source>
</evidence>
<proteinExistence type="inferred from homology"/>
<dbReference type="InterPro" id="IPR019926">
    <property type="entry name" value="Ribosomal_uL3_CS"/>
</dbReference>
<dbReference type="OrthoDB" id="9806135at2"/>
<dbReference type="EMBL" id="FYEK01000054">
    <property type="protein sequence ID" value="SNB71497.1"/>
    <property type="molecule type" value="Genomic_DNA"/>
</dbReference>
<evidence type="ECO:0000256" key="1">
    <source>
        <dbReference type="ARBA" id="ARBA00006540"/>
    </source>
</evidence>
<dbReference type="AlphaFoldDB" id="A0A212RGM1"/>
<comment type="subunit">
    <text evidence="7 9">Part of the 50S ribosomal subunit. Forms a cluster with proteins L14 and L19.</text>
</comment>
<dbReference type="HAMAP" id="MF_01325_B">
    <property type="entry name" value="Ribosomal_uL3_B"/>
    <property type="match status" value="1"/>
</dbReference>
<dbReference type="GO" id="GO:0006412">
    <property type="term" value="P:translation"/>
    <property type="evidence" value="ECO:0007669"/>
    <property type="project" value="UniProtKB-UniRule"/>
</dbReference>
<reference evidence="12" key="1">
    <citation type="submission" date="2017-06" db="EMBL/GenBank/DDBJ databases">
        <authorList>
            <person name="Varghese N."/>
            <person name="Submissions S."/>
        </authorList>
    </citation>
    <scope>NUCLEOTIDE SEQUENCE [LARGE SCALE GENOMIC DNA]</scope>
    <source>
        <strain evidence="12">JAD2</strain>
    </source>
</reference>
<dbReference type="RefSeq" id="WP_088571968.1">
    <property type="nucleotide sequence ID" value="NZ_FYEK01000054.1"/>
</dbReference>
<dbReference type="PANTHER" id="PTHR11229:SF16">
    <property type="entry name" value="LARGE RIBOSOMAL SUBUNIT PROTEIN UL3C"/>
    <property type="match status" value="1"/>
</dbReference>
<sequence>MKGLLARKIGMTQMFNEQGEVVPVTVLRAGPCYVTQLRTPERDGYAAIQLGFEETKPRRLTQGELGHLVKRNLPPLRVLREIRLPNPALLSQYQEGQVLTVSIFSPGERVDVTGWSKGRGFAGGIKRHGFARQAKTHGQSDRHRAPGSIGTNTDPGRVIKGKRMAGHYGNERVTVRNLQVVWVDPERHLIALKGAVPGPRGGLVIIRQAKRPY</sequence>
<gene>
    <name evidence="7" type="primary">rplC</name>
    <name evidence="11" type="ORF">SAMN02746019_00014480</name>
</gene>
<dbReference type="PROSITE" id="PS00474">
    <property type="entry name" value="RIBOSOMAL_L3"/>
    <property type="match status" value="1"/>
</dbReference>
<evidence type="ECO:0000256" key="5">
    <source>
        <dbReference type="ARBA" id="ARBA00023274"/>
    </source>
</evidence>
<evidence type="ECO:0000256" key="4">
    <source>
        <dbReference type="ARBA" id="ARBA00022980"/>
    </source>
</evidence>
<keyword evidence="3 7" id="KW-0694">RNA-binding</keyword>
<comment type="function">
    <text evidence="7 9">One of the primary rRNA binding proteins, it binds directly near the 3'-end of the 23S rRNA, where it nucleates assembly of the 50S subunit.</text>
</comment>
<dbReference type="Gene3D" id="2.40.30.10">
    <property type="entry name" value="Translation factors"/>
    <property type="match status" value="1"/>
</dbReference>
<dbReference type="GO" id="GO:0003735">
    <property type="term" value="F:structural constituent of ribosome"/>
    <property type="evidence" value="ECO:0007669"/>
    <property type="project" value="UniProtKB-UniRule"/>
</dbReference>
<evidence type="ECO:0000256" key="9">
    <source>
        <dbReference type="RuleBase" id="RU003906"/>
    </source>
</evidence>
<dbReference type="NCBIfam" id="TIGR03625">
    <property type="entry name" value="L3_bact"/>
    <property type="match status" value="1"/>
</dbReference>
<evidence type="ECO:0000256" key="10">
    <source>
        <dbReference type="SAM" id="MobiDB-lite"/>
    </source>
</evidence>
<evidence type="ECO:0000313" key="11">
    <source>
        <dbReference type="EMBL" id="SNB71497.1"/>
    </source>
</evidence>
<organism evidence="11 12">
    <name type="scientific">Thermoflexus hugenholtzii JAD2</name>
    <dbReference type="NCBI Taxonomy" id="877466"/>
    <lineage>
        <taxon>Bacteria</taxon>
        <taxon>Bacillati</taxon>
        <taxon>Chloroflexota</taxon>
        <taxon>Thermoflexia</taxon>
        <taxon>Thermoflexales</taxon>
        <taxon>Thermoflexaceae</taxon>
        <taxon>Thermoflexus</taxon>
    </lineage>
</organism>
<dbReference type="FunFam" id="2.40.30.10:FF:000004">
    <property type="entry name" value="50S ribosomal protein L3"/>
    <property type="match status" value="1"/>
</dbReference>
<dbReference type="InParanoid" id="A0A212RGM1"/>
<accession>A0A212RGM1</accession>
<dbReference type="FunFam" id="3.30.160.810:FF:000001">
    <property type="entry name" value="50S ribosomal protein L3"/>
    <property type="match status" value="1"/>
</dbReference>
<comment type="similarity">
    <text evidence="1 7 8">Belongs to the universal ribosomal protein uL3 family.</text>
</comment>
<dbReference type="PANTHER" id="PTHR11229">
    <property type="entry name" value="50S RIBOSOMAL PROTEIN L3"/>
    <property type="match status" value="1"/>
</dbReference>
<dbReference type="GO" id="GO:0019843">
    <property type="term" value="F:rRNA binding"/>
    <property type="evidence" value="ECO:0007669"/>
    <property type="project" value="UniProtKB-UniRule"/>
</dbReference>
<dbReference type="FunCoup" id="A0A212RGM1">
    <property type="interactions" value="488"/>
</dbReference>
<dbReference type="Gene3D" id="3.30.160.810">
    <property type="match status" value="1"/>
</dbReference>
<name>A0A212RGM1_9CHLR</name>
<dbReference type="GO" id="GO:0022625">
    <property type="term" value="C:cytosolic large ribosomal subunit"/>
    <property type="evidence" value="ECO:0007669"/>
    <property type="project" value="TreeGrafter"/>
</dbReference>
<evidence type="ECO:0000256" key="3">
    <source>
        <dbReference type="ARBA" id="ARBA00022884"/>
    </source>
</evidence>
<keyword evidence="2 7" id="KW-0699">rRNA-binding</keyword>
<evidence type="ECO:0000256" key="2">
    <source>
        <dbReference type="ARBA" id="ARBA00022730"/>
    </source>
</evidence>
<keyword evidence="4 7" id="KW-0689">Ribosomal protein</keyword>
<dbReference type="SUPFAM" id="SSF50447">
    <property type="entry name" value="Translation proteins"/>
    <property type="match status" value="1"/>
</dbReference>
<dbReference type="Pfam" id="PF00297">
    <property type="entry name" value="Ribosomal_L3"/>
    <property type="match status" value="1"/>
</dbReference>
<dbReference type="Proteomes" id="UP000197025">
    <property type="component" value="Unassembled WGS sequence"/>
</dbReference>
<evidence type="ECO:0000256" key="6">
    <source>
        <dbReference type="ARBA" id="ARBA00035243"/>
    </source>
</evidence>
<keyword evidence="12" id="KW-1185">Reference proteome</keyword>